<dbReference type="Pfam" id="PF00455">
    <property type="entry name" value="DeoRC"/>
    <property type="match status" value="1"/>
</dbReference>
<proteinExistence type="predicted"/>
<keyword evidence="4" id="KW-0238">DNA-binding</keyword>
<dbReference type="PROSITE" id="PS51000">
    <property type="entry name" value="HTH_DEOR_2"/>
    <property type="match status" value="1"/>
</dbReference>
<keyword evidence="1" id="KW-0805">Transcription regulation</keyword>
<dbReference type="Gene3D" id="3.40.50.1360">
    <property type="match status" value="1"/>
</dbReference>
<dbReference type="PRINTS" id="PR00037">
    <property type="entry name" value="HTHLACR"/>
</dbReference>
<dbReference type="InterPro" id="IPR050313">
    <property type="entry name" value="Carb_Metab_HTH_regulators"/>
</dbReference>
<reference evidence="4" key="1">
    <citation type="submission" date="2023-03" db="EMBL/GenBank/DDBJ databases">
        <authorList>
            <person name="Shen W."/>
            <person name="Cai J."/>
        </authorList>
    </citation>
    <scope>NUCLEOTIDE SEQUENCE</scope>
    <source>
        <strain evidence="4">P82-2</strain>
    </source>
</reference>
<keyword evidence="2" id="KW-0804">Transcription</keyword>
<dbReference type="PANTHER" id="PTHR30363:SF56">
    <property type="entry name" value="TRANSCRIPTIONAL REGULATOR, DEOR FAMILY"/>
    <property type="match status" value="1"/>
</dbReference>
<accession>A0AAE4HXW6</accession>
<dbReference type="AlphaFoldDB" id="A0AAE4HXW6"/>
<protein>
    <submittedName>
        <fullName evidence="4">DeoR/GlpR family DNA-binding transcription regulator</fullName>
    </submittedName>
</protein>
<evidence type="ECO:0000256" key="2">
    <source>
        <dbReference type="ARBA" id="ARBA00023163"/>
    </source>
</evidence>
<evidence type="ECO:0000259" key="3">
    <source>
        <dbReference type="PROSITE" id="PS51000"/>
    </source>
</evidence>
<dbReference type="Pfam" id="PF08220">
    <property type="entry name" value="HTH_DeoR"/>
    <property type="match status" value="1"/>
</dbReference>
<dbReference type="GO" id="GO:0003677">
    <property type="term" value="F:DNA binding"/>
    <property type="evidence" value="ECO:0007669"/>
    <property type="project" value="UniProtKB-KW"/>
</dbReference>
<dbReference type="InterPro" id="IPR014036">
    <property type="entry name" value="DeoR-like_C"/>
</dbReference>
<dbReference type="RefSeq" id="WP_257616447.1">
    <property type="nucleotide sequence ID" value="NZ_BAWT01000008.1"/>
</dbReference>
<dbReference type="InterPro" id="IPR001034">
    <property type="entry name" value="DeoR_HTH"/>
</dbReference>
<feature type="domain" description="HTH deoR-type" evidence="3">
    <location>
        <begin position="1"/>
        <end position="50"/>
    </location>
</feature>
<dbReference type="SUPFAM" id="SSF46785">
    <property type="entry name" value="Winged helix' DNA-binding domain"/>
    <property type="match status" value="1"/>
</dbReference>
<dbReference type="Proteomes" id="UP001180515">
    <property type="component" value="Unassembled WGS sequence"/>
</dbReference>
<comment type="caution">
    <text evidence="4">The sequence shown here is derived from an EMBL/GenBank/DDBJ whole genome shotgun (WGS) entry which is preliminary data.</text>
</comment>
<sequence>MIMERITKDNYVALDDLILLLNTSESTVRRDLDELELERKLHRVHGGAELAHSLKEELSNQEKSVKNSQVKLTIAQKASTLINDNDVVFVDAGTTTDLLIPLIKQNNVTVVTNSIHHAAKLVDMEVKTIIIGGFVKQTTDASIGQLALQQIHTMNFDKAFLGMNGVDENYLTTPDMEEAVIKRAIIANAKTSYILVDASKIGHISFINVAPIDDIGIITEVSSNKLMSKIKEKAKVIEV</sequence>
<name>A0AAE4HXW6_9STRE</name>
<dbReference type="SMART" id="SM00420">
    <property type="entry name" value="HTH_DEOR"/>
    <property type="match status" value="1"/>
</dbReference>
<evidence type="ECO:0000313" key="4">
    <source>
        <dbReference type="EMBL" id="MDT2732048.1"/>
    </source>
</evidence>
<dbReference type="SMART" id="SM01134">
    <property type="entry name" value="DeoRC"/>
    <property type="match status" value="1"/>
</dbReference>
<dbReference type="PANTHER" id="PTHR30363">
    <property type="entry name" value="HTH-TYPE TRANSCRIPTIONAL REGULATOR SRLR-RELATED"/>
    <property type="match status" value="1"/>
</dbReference>
<evidence type="ECO:0000313" key="5">
    <source>
        <dbReference type="Proteomes" id="UP001180515"/>
    </source>
</evidence>
<dbReference type="SUPFAM" id="SSF100950">
    <property type="entry name" value="NagB/RpiA/CoA transferase-like"/>
    <property type="match status" value="1"/>
</dbReference>
<dbReference type="InterPro" id="IPR036390">
    <property type="entry name" value="WH_DNA-bd_sf"/>
</dbReference>
<dbReference type="InterPro" id="IPR037171">
    <property type="entry name" value="NagB/RpiA_transferase-like"/>
</dbReference>
<organism evidence="4 5">
    <name type="scientific">Streptococcus parauberis</name>
    <dbReference type="NCBI Taxonomy" id="1348"/>
    <lineage>
        <taxon>Bacteria</taxon>
        <taxon>Bacillati</taxon>
        <taxon>Bacillota</taxon>
        <taxon>Bacilli</taxon>
        <taxon>Lactobacillales</taxon>
        <taxon>Streptococcaceae</taxon>
        <taxon>Streptococcus</taxon>
    </lineage>
</organism>
<gene>
    <name evidence="4" type="ORF">P7G31_07290</name>
</gene>
<evidence type="ECO:0000256" key="1">
    <source>
        <dbReference type="ARBA" id="ARBA00023015"/>
    </source>
</evidence>
<dbReference type="GO" id="GO:0003700">
    <property type="term" value="F:DNA-binding transcription factor activity"/>
    <property type="evidence" value="ECO:0007669"/>
    <property type="project" value="InterPro"/>
</dbReference>
<dbReference type="EMBL" id="JARQAG010000010">
    <property type="protein sequence ID" value="MDT2732048.1"/>
    <property type="molecule type" value="Genomic_DNA"/>
</dbReference>